<keyword evidence="1" id="KW-0472">Membrane</keyword>
<evidence type="ECO:0000256" key="1">
    <source>
        <dbReference type="SAM" id="Phobius"/>
    </source>
</evidence>
<comment type="caution">
    <text evidence="2">The sequence shown here is derived from an EMBL/GenBank/DDBJ whole genome shotgun (WGS) entry which is preliminary data.</text>
</comment>
<dbReference type="EMBL" id="JACAGB010000013">
    <property type="protein sequence ID" value="KAF6328932.1"/>
    <property type="molecule type" value="Genomic_DNA"/>
</dbReference>
<keyword evidence="1" id="KW-0812">Transmembrane</keyword>
<organism evidence="2 3">
    <name type="scientific">Pipistrellus kuhlii</name>
    <name type="common">Kuhl's pipistrelle</name>
    <dbReference type="NCBI Taxonomy" id="59472"/>
    <lineage>
        <taxon>Eukaryota</taxon>
        <taxon>Metazoa</taxon>
        <taxon>Chordata</taxon>
        <taxon>Craniata</taxon>
        <taxon>Vertebrata</taxon>
        <taxon>Euteleostomi</taxon>
        <taxon>Mammalia</taxon>
        <taxon>Eutheria</taxon>
        <taxon>Laurasiatheria</taxon>
        <taxon>Chiroptera</taxon>
        <taxon>Yangochiroptera</taxon>
        <taxon>Vespertilionidae</taxon>
        <taxon>Pipistrellus</taxon>
    </lineage>
</organism>
<protein>
    <submittedName>
        <fullName evidence="2">Uncharacterized protein</fullName>
    </submittedName>
</protein>
<gene>
    <name evidence="2" type="ORF">mPipKuh1_008266</name>
</gene>
<proteinExistence type="predicted"/>
<dbReference type="Proteomes" id="UP000558488">
    <property type="component" value="Unassembled WGS sequence"/>
</dbReference>
<keyword evidence="3" id="KW-1185">Reference proteome</keyword>
<evidence type="ECO:0000313" key="3">
    <source>
        <dbReference type="Proteomes" id="UP000558488"/>
    </source>
</evidence>
<accession>A0A7J7VUV9</accession>
<evidence type="ECO:0000313" key="2">
    <source>
        <dbReference type="EMBL" id="KAF6328932.1"/>
    </source>
</evidence>
<keyword evidence="1" id="KW-1133">Transmembrane helix</keyword>
<reference evidence="2 3" key="1">
    <citation type="journal article" date="2020" name="Nature">
        <title>Six reference-quality genomes reveal evolution of bat adaptations.</title>
        <authorList>
            <person name="Jebb D."/>
            <person name="Huang Z."/>
            <person name="Pippel M."/>
            <person name="Hughes G.M."/>
            <person name="Lavrichenko K."/>
            <person name="Devanna P."/>
            <person name="Winkler S."/>
            <person name="Jermiin L.S."/>
            <person name="Skirmuntt E.C."/>
            <person name="Katzourakis A."/>
            <person name="Burkitt-Gray L."/>
            <person name="Ray D.A."/>
            <person name="Sullivan K.A.M."/>
            <person name="Roscito J.G."/>
            <person name="Kirilenko B.M."/>
            <person name="Davalos L.M."/>
            <person name="Corthals A.P."/>
            <person name="Power M.L."/>
            <person name="Jones G."/>
            <person name="Ransome R.D."/>
            <person name="Dechmann D.K.N."/>
            <person name="Locatelli A.G."/>
            <person name="Puechmaille S.J."/>
            <person name="Fedrigo O."/>
            <person name="Jarvis E.D."/>
            <person name="Hiller M."/>
            <person name="Vernes S.C."/>
            <person name="Myers E.W."/>
            <person name="Teeling E.C."/>
        </authorList>
    </citation>
    <scope>NUCLEOTIDE SEQUENCE [LARGE SCALE GENOMIC DNA]</scope>
    <source>
        <strain evidence="2">MPipKuh1</strain>
        <tissue evidence="2">Flight muscle</tissue>
    </source>
</reference>
<dbReference type="AlphaFoldDB" id="A0A7J7VUV9"/>
<name>A0A7J7VUV9_PIPKU</name>
<sequence>MPLVPGQEIINFFIVIVTMLIVDCELSCTYLSMCLLFYFLSNPRGSLTLHPPLLSSTSLIYHQWISCYPPKSPSLIAKIGEKLPFSRALFQYVEILLPGCSQQFGSNKPQKFITGLNVFTLTAPCPYPKPHVFSLIQFSLNTFSQNQFQYK</sequence>
<feature type="transmembrane region" description="Helical" evidence="1">
    <location>
        <begin position="12"/>
        <end position="40"/>
    </location>
</feature>